<dbReference type="GO" id="GO:0000976">
    <property type="term" value="F:transcription cis-regulatory region binding"/>
    <property type="evidence" value="ECO:0007669"/>
    <property type="project" value="TreeGrafter"/>
</dbReference>
<dbReference type="Gene3D" id="1.10.357.10">
    <property type="entry name" value="Tetracycline Repressor, domain 2"/>
    <property type="match status" value="1"/>
</dbReference>
<proteinExistence type="predicted"/>
<evidence type="ECO:0000256" key="4">
    <source>
        <dbReference type="PROSITE-ProRule" id="PRU00335"/>
    </source>
</evidence>
<evidence type="ECO:0000256" key="2">
    <source>
        <dbReference type="ARBA" id="ARBA00023125"/>
    </source>
</evidence>
<dbReference type="InterPro" id="IPR001647">
    <property type="entry name" value="HTH_TetR"/>
</dbReference>
<dbReference type="PROSITE" id="PS01081">
    <property type="entry name" value="HTH_TETR_1"/>
    <property type="match status" value="1"/>
</dbReference>
<organism evidence="6 7">
    <name type="scientific">Streptomyces viridochromogenes</name>
    <dbReference type="NCBI Taxonomy" id="1938"/>
    <lineage>
        <taxon>Bacteria</taxon>
        <taxon>Bacillati</taxon>
        <taxon>Actinomycetota</taxon>
        <taxon>Actinomycetes</taxon>
        <taxon>Kitasatosporales</taxon>
        <taxon>Streptomycetaceae</taxon>
        <taxon>Streptomyces</taxon>
    </lineage>
</organism>
<evidence type="ECO:0000259" key="5">
    <source>
        <dbReference type="PROSITE" id="PS50977"/>
    </source>
</evidence>
<dbReference type="AlphaFoldDB" id="A0A0J7ZDF7"/>
<dbReference type="OrthoDB" id="8688418at2"/>
<dbReference type="PANTHER" id="PTHR30055:SF238">
    <property type="entry name" value="MYCOFACTOCIN BIOSYNTHESIS TRANSCRIPTIONAL REGULATOR MFTR-RELATED"/>
    <property type="match status" value="1"/>
</dbReference>
<dbReference type="PANTHER" id="PTHR30055">
    <property type="entry name" value="HTH-TYPE TRANSCRIPTIONAL REGULATOR RUTR"/>
    <property type="match status" value="1"/>
</dbReference>
<dbReference type="GO" id="GO:0003700">
    <property type="term" value="F:DNA-binding transcription factor activity"/>
    <property type="evidence" value="ECO:0007669"/>
    <property type="project" value="TreeGrafter"/>
</dbReference>
<dbReference type="Pfam" id="PF00440">
    <property type="entry name" value="TetR_N"/>
    <property type="match status" value="1"/>
</dbReference>
<dbReference type="EMBL" id="LFNT01000015">
    <property type="protein sequence ID" value="KMS74111.1"/>
    <property type="molecule type" value="Genomic_DNA"/>
</dbReference>
<reference evidence="6 7" key="1">
    <citation type="submission" date="2015-06" db="EMBL/GenBank/DDBJ databases">
        <authorList>
            <person name="Ju K.-S."/>
            <person name="Doroghazi J.R."/>
            <person name="Metcalf W.W."/>
        </authorList>
    </citation>
    <scope>NUCLEOTIDE SEQUENCE [LARGE SCALE GENOMIC DNA]</scope>
    <source>
        <strain evidence="6 7">NRRL 3414</strain>
    </source>
</reference>
<keyword evidence="1" id="KW-0805">Transcription regulation</keyword>
<dbReference type="InterPro" id="IPR023772">
    <property type="entry name" value="DNA-bd_HTH_TetR-type_CS"/>
</dbReference>
<sequence>MEHTSRRGGALREVARDAARQRLSDIAIQLFAERGFEAVTIEQIADRAGVSARSVHRYFAAKEDMVIGMFEANGEFVRDALLARPVEEPVLVSLHAAYTALVERGPDRPGDRVAMRLLASTPSLRARNVEKHLVWAGLLTPVVTGRIGGEDAPLRAHVLVEASLAAFQLALIAWADDPAGRTMAQMLDIAFSDLEQ</sequence>
<evidence type="ECO:0000313" key="6">
    <source>
        <dbReference type="EMBL" id="KMS74111.1"/>
    </source>
</evidence>
<protein>
    <submittedName>
        <fullName evidence="6">Transcriptional regulator</fullName>
    </submittedName>
</protein>
<name>A0A0J7ZDF7_STRVR</name>
<keyword evidence="3" id="KW-0804">Transcription</keyword>
<dbReference type="InterPro" id="IPR041347">
    <property type="entry name" value="MftR_C"/>
</dbReference>
<dbReference type="RefSeq" id="WP_048581878.1">
    <property type="nucleotide sequence ID" value="NZ_LFNT01000015.1"/>
</dbReference>
<evidence type="ECO:0000256" key="3">
    <source>
        <dbReference type="ARBA" id="ARBA00023163"/>
    </source>
</evidence>
<dbReference type="SUPFAM" id="SSF46689">
    <property type="entry name" value="Homeodomain-like"/>
    <property type="match status" value="1"/>
</dbReference>
<evidence type="ECO:0000256" key="1">
    <source>
        <dbReference type="ARBA" id="ARBA00023015"/>
    </source>
</evidence>
<dbReference type="Pfam" id="PF17754">
    <property type="entry name" value="TetR_C_14"/>
    <property type="match status" value="1"/>
</dbReference>
<feature type="DNA-binding region" description="H-T-H motif" evidence="4">
    <location>
        <begin position="40"/>
        <end position="59"/>
    </location>
</feature>
<evidence type="ECO:0000313" key="7">
    <source>
        <dbReference type="Proteomes" id="UP000037432"/>
    </source>
</evidence>
<dbReference type="Gene3D" id="1.10.10.60">
    <property type="entry name" value="Homeodomain-like"/>
    <property type="match status" value="1"/>
</dbReference>
<dbReference type="PRINTS" id="PR00455">
    <property type="entry name" value="HTHTETR"/>
</dbReference>
<dbReference type="PATRIC" id="fig|1938.3.peg.9861"/>
<comment type="caution">
    <text evidence="6">The sequence shown here is derived from an EMBL/GenBank/DDBJ whole genome shotgun (WGS) entry which is preliminary data.</text>
</comment>
<dbReference type="Proteomes" id="UP000037432">
    <property type="component" value="Unassembled WGS sequence"/>
</dbReference>
<gene>
    <name evidence="6" type="ORF">ACM01_15980</name>
</gene>
<dbReference type="InterPro" id="IPR009057">
    <property type="entry name" value="Homeodomain-like_sf"/>
</dbReference>
<dbReference type="InterPro" id="IPR050109">
    <property type="entry name" value="HTH-type_TetR-like_transc_reg"/>
</dbReference>
<keyword evidence="2 4" id="KW-0238">DNA-binding</keyword>
<feature type="domain" description="HTH tetR-type" evidence="5">
    <location>
        <begin position="17"/>
        <end position="77"/>
    </location>
</feature>
<accession>A0A0J7ZDF7</accession>
<dbReference type="PROSITE" id="PS50977">
    <property type="entry name" value="HTH_TETR_2"/>
    <property type="match status" value="1"/>
</dbReference>